<dbReference type="AlphaFoldDB" id="A0A1V6M2P4"/>
<name>A0A1V6M2P4_9BACT</name>
<dbReference type="Pfam" id="PF00092">
    <property type="entry name" value="VWA"/>
    <property type="match status" value="1"/>
</dbReference>
<keyword evidence="1" id="KW-0472">Membrane</keyword>
<dbReference type="SMART" id="SM00327">
    <property type="entry name" value="VWA"/>
    <property type="match status" value="1"/>
</dbReference>
<dbReference type="InterPro" id="IPR002035">
    <property type="entry name" value="VWF_A"/>
</dbReference>
<accession>A0A1V6M2P4</accession>
<feature type="domain" description="VWFA" evidence="2">
    <location>
        <begin position="83"/>
        <end position="294"/>
    </location>
</feature>
<dbReference type="Gene3D" id="3.40.50.410">
    <property type="entry name" value="von Willebrand factor, type A domain"/>
    <property type="match status" value="1"/>
</dbReference>
<gene>
    <name evidence="3" type="ORF">BIY37_02320</name>
</gene>
<feature type="transmembrane region" description="Helical" evidence="1">
    <location>
        <begin position="6"/>
        <end position="23"/>
    </location>
</feature>
<comment type="caution">
    <text evidence="3">The sequence shown here is derived from an EMBL/GenBank/DDBJ whole genome shotgun (WGS) entry which is preliminary data.</text>
</comment>
<evidence type="ECO:0000313" key="4">
    <source>
        <dbReference type="Proteomes" id="UP000242219"/>
    </source>
</evidence>
<keyword evidence="4" id="KW-1185">Reference proteome</keyword>
<reference evidence="3 4" key="1">
    <citation type="journal article" date="2016" name="Genome Announc.">
        <title>Draft Genome Sequence of the Anaerobic Ammonium-Oxidizing Bacterium 'Candidatus Brocadia sp. 40'.</title>
        <authorList>
            <person name="Ali M."/>
            <person name="Haroon M.F."/>
            <person name="Narita Y."/>
            <person name="Zhang L."/>
            <person name="Rangel Shaw D."/>
            <person name="Okabe S."/>
            <person name="Saikaly P.E."/>
        </authorList>
    </citation>
    <scope>NUCLEOTIDE SEQUENCE [LARGE SCALE GENOMIC DNA]</scope>
    <source>
        <strain evidence="3 4">40</strain>
    </source>
</reference>
<protein>
    <recommendedName>
        <fullName evidence="2">VWFA domain-containing protein</fullName>
    </recommendedName>
</protein>
<keyword evidence="1" id="KW-1133">Transmembrane helix</keyword>
<evidence type="ECO:0000313" key="3">
    <source>
        <dbReference type="EMBL" id="OQD46637.1"/>
    </source>
</evidence>
<dbReference type="EMBL" id="MJUW02000026">
    <property type="protein sequence ID" value="OQD46637.1"/>
    <property type="molecule type" value="Genomic_DNA"/>
</dbReference>
<feature type="transmembrane region" description="Helical" evidence="1">
    <location>
        <begin position="53"/>
        <end position="70"/>
    </location>
</feature>
<dbReference type="Pfam" id="PF13519">
    <property type="entry name" value="VWA_2"/>
    <property type="match status" value="1"/>
</dbReference>
<dbReference type="RefSeq" id="WP_070066221.1">
    <property type="nucleotide sequence ID" value="NZ_MJUW02000026.1"/>
</dbReference>
<keyword evidence="1" id="KW-0812">Transmembrane</keyword>
<organism evidence="3 4">
    <name type="scientific">Candidatus Brocadia sapporoensis</name>
    <dbReference type="NCBI Taxonomy" id="392547"/>
    <lineage>
        <taxon>Bacteria</taxon>
        <taxon>Pseudomonadati</taxon>
        <taxon>Planctomycetota</taxon>
        <taxon>Candidatus Brocadiia</taxon>
        <taxon>Candidatus Brocadiales</taxon>
        <taxon>Candidatus Brocadiaceae</taxon>
        <taxon>Candidatus Brocadia</taxon>
    </lineage>
</organism>
<dbReference type="PROSITE" id="PS50234">
    <property type="entry name" value="VWFA"/>
    <property type="match status" value="1"/>
</dbReference>
<sequence>MTFANPLLLLILVPFGFLCLFWHEKKFLGYSSLFCVKEPAGFRKTVARLNKPVFLGAVFFAVVAIAHPQTRYYQEETTLQGREIVLAVDTSFSMTGTAIETIKKIVGDFIKKRPNDLIGITIFGTDAALIVMPTMETQLLEKSLERVQASQVGYQTSIGEGLFTSLAALFEKEMGKQFTIKELRNSINKEYLSDYAISFIKEMEKRQALKNKLIVLFTDGIYNIGISPTRPLRLLKRMGIKAYVVAVKASDVTGVDPEVAAQHIEELKEAVESTGGRYYHAENFEEVAKFYNEIDSMEKDKIIIETVTKRKDLYLYPTFASIMLLFAAIFIEHVWMRIP</sequence>
<evidence type="ECO:0000259" key="2">
    <source>
        <dbReference type="PROSITE" id="PS50234"/>
    </source>
</evidence>
<feature type="transmembrane region" description="Helical" evidence="1">
    <location>
        <begin position="313"/>
        <end position="335"/>
    </location>
</feature>
<evidence type="ECO:0000256" key="1">
    <source>
        <dbReference type="SAM" id="Phobius"/>
    </source>
</evidence>
<proteinExistence type="predicted"/>
<dbReference type="SUPFAM" id="SSF53300">
    <property type="entry name" value="vWA-like"/>
    <property type="match status" value="1"/>
</dbReference>
<dbReference type="InterPro" id="IPR036465">
    <property type="entry name" value="vWFA_dom_sf"/>
</dbReference>
<dbReference type="Proteomes" id="UP000242219">
    <property type="component" value="Unassembled WGS sequence"/>
</dbReference>